<keyword evidence="1" id="KW-0812">Transmembrane</keyword>
<feature type="transmembrane region" description="Helical" evidence="1">
    <location>
        <begin position="35"/>
        <end position="62"/>
    </location>
</feature>
<dbReference type="AlphaFoldDB" id="A0A3B0YGM8"/>
<evidence type="ECO:0000256" key="1">
    <source>
        <dbReference type="SAM" id="Phobius"/>
    </source>
</evidence>
<proteinExistence type="predicted"/>
<dbReference type="Pfam" id="PF17319">
    <property type="entry name" value="DUF5362"/>
    <property type="match status" value="1"/>
</dbReference>
<name>A0A3B0YGM8_9ZZZZ</name>
<accession>A0A3B0YGM8</accession>
<keyword evidence="1" id="KW-0472">Membrane</keyword>
<organism evidence="2">
    <name type="scientific">hydrothermal vent metagenome</name>
    <dbReference type="NCBI Taxonomy" id="652676"/>
    <lineage>
        <taxon>unclassified sequences</taxon>
        <taxon>metagenomes</taxon>
        <taxon>ecological metagenomes</taxon>
    </lineage>
</organism>
<dbReference type="EMBL" id="UOFL01000186">
    <property type="protein sequence ID" value="VAW80045.1"/>
    <property type="molecule type" value="Genomic_DNA"/>
</dbReference>
<protein>
    <submittedName>
        <fullName evidence="2">Uncharacterized protein</fullName>
    </submittedName>
</protein>
<sequence length="152" mass="16362">MNSNYTPPQSDVVAENLSREVSNSVLASLGSTKPWALFIGIVIILVSLLTFIRLFSMMVLPVKMLALPGSIGSLVFVMMLMTGLFGISLMLMGIYLIKYSSSIGRLLVSRDAGDLDSSILAQKKFWTLAGIVTLVAVILVVILIILAISNTP</sequence>
<reference evidence="2" key="1">
    <citation type="submission" date="2018-06" db="EMBL/GenBank/DDBJ databases">
        <authorList>
            <person name="Zhirakovskaya E."/>
        </authorList>
    </citation>
    <scope>NUCLEOTIDE SEQUENCE</scope>
</reference>
<feature type="transmembrane region" description="Helical" evidence="1">
    <location>
        <begin position="74"/>
        <end position="97"/>
    </location>
</feature>
<keyword evidence="1" id="KW-1133">Transmembrane helix</keyword>
<dbReference type="InterPro" id="IPR035287">
    <property type="entry name" value="DUF5362"/>
</dbReference>
<gene>
    <name evidence="2" type="ORF">MNBD_GAMMA12-3259</name>
</gene>
<feature type="transmembrane region" description="Helical" evidence="1">
    <location>
        <begin position="125"/>
        <end position="148"/>
    </location>
</feature>
<evidence type="ECO:0000313" key="2">
    <source>
        <dbReference type="EMBL" id="VAW80045.1"/>
    </source>
</evidence>